<protein>
    <submittedName>
        <fullName evidence="1">Uncharacterized protein</fullName>
    </submittedName>
</protein>
<evidence type="ECO:0000313" key="2">
    <source>
        <dbReference type="Proteomes" id="UP000661163"/>
    </source>
</evidence>
<comment type="caution">
    <text evidence="1">The sequence shown here is derived from an EMBL/GenBank/DDBJ whole genome shotgun (WGS) entry which is preliminary data.</text>
</comment>
<dbReference type="RefSeq" id="WP_164566551.1">
    <property type="nucleotide sequence ID" value="NZ_WUFC01000046.1"/>
</dbReference>
<evidence type="ECO:0000313" key="1">
    <source>
        <dbReference type="EMBL" id="NEI52705.1"/>
    </source>
</evidence>
<dbReference type="Proteomes" id="UP000661163">
    <property type="component" value="Unassembled WGS sequence"/>
</dbReference>
<gene>
    <name evidence="1" type="ORF">GR217_34365</name>
</gene>
<proteinExistence type="predicted"/>
<reference evidence="1 2" key="1">
    <citation type="submission" date="2019-12" db="EMBL/GenBank/DDBJ databases">
        <title>Rhizobium genotypes associated with high levels of biological nitrogen fixation by grain legumes in a temperate-maritime cropping system.</title>
        <authorList>
            <person name="Maluk M."/>
            <person name="Francesc Ferrando Molina F."/>
            <person name="Lopez Del Egido L."/>
            <person name="Lafos M."/>
            <person name="Langarica-Fuentes A."/>
            <person name="Gebre Yohannes G."/>
            <person name="Young M.W."/>
            <person name="Martin P."/>
            <person name="Gantlett R."/>
            <person name="Kenicer G."/>
            <person name="Hawes C."/>
            <person name="Begg G.S."/>
            <person name="Quilliam R.S."/>
            <person name="Squire G.R."/>
            <person name="Poole P.S."/>
            <person name="Young P.W."/>
            <person name="Iannetta P.M."/>
            <person name="James E.K."/>
        </authorList>
    </citation>
    <scope>NUCLEOTIDE SEQUENCE [LARGE SCALE GENOMIC DNA]</scope>
    <source>
        <strain evidence="1 2">JHI985</strain>
    </source>
</reference>
<name>A0AAE4YX90_9HYPH</name>
<dbReference type="EMBL" id="WUFC01000046">
    <property type="protein sequence ID" value="NEI52705.1"/>
    <property type="molecule type" value="Genomic_DNA"/>
</dbReference>
<dbReference type="NCBIfam" id="NF047331">
    <property type="entry name" value="phage_HTJ"/>
    <property type="match status" value="1"/>
</dbReference>
<dbReference type="AlphaFoldDB" id="A0AAE4YX90"/>
<organism evidence="1 2">
    <name type="scientific">Rhizobium ruizarguesonis</name>
    <dbReference type="NCBI Taxonomy" id="2081791"/>
    <lineage>
        <taxon>Bacteria</taxon>
        <taxon>Pseudomonadati</taxon>
        <taxon>Pseudomonadota</taxon>
        <taxon>Alphaproteobacteria</taxon>
        <taxon>Hyphomicrobiales</taxon>
        <taxon>Rhizobiaceae</taxon>
        <taxon>Rhizobium/Agrobacterium group</taxon>
        <taxon>Rhizobium</taxon>
    </lineage>
</organism>
<sequence length="66" mass="7278">MAYTQAQIDSLKKAIASGVLIVRHGDEQITYRSLAEMRRVLADMEGEVNPTVQTARRTVAGFSRGL</sequence>
<accession>A0AAE4YX90</accession>